<keyword evidence="5 10" id="KW-0808">Transferase</keyword>
<evidence type="ECO:0000256" key="10">
    <source>
        <dbReference type="PIRNR" id="PIRNR000804"/>
    </source>
</evidence>
<keyword evidence="8 10" id="KW-0239">DNA-directed DNA polymerase</keyword>
<dbReference type="Pfam" id="PF00712">
    <property type="entry name" value="DNA_pol3_beta"/>
    <property type="match status" value="1"/>
</dbReference>
<sequence length="374" mass="41504">MKFIVSSTALSSHLQAVSRVINSKNALPILDCFLFELQDGTLSVTVSDSETTMVTTVEVNESDMDGRFAVAAKTLLDALKEIPEQPLTFEVNMASLEITVQYQNGKYSLMGQNADEFPQSAMLGDNAVHVEVDAQVLLNSINRAVFATADDELRPVMNGIYFDITTENITIVASDGHKLVRCKTLAAKGNERAAFILPKKPASLMKNLLPREQGMVTIEFDERNAVFTLENYRMVCRLIEGRYPNYNSVIPQSNPYKVTVDRQQLIGALRRVSIFSSQASSLIKLRMQQNLIVISAQDIDFSTSAEETLTCQYVGNPMNIGFKSTFLIDILSNISAEEVIIELADPSRAGVIIPVEQEENEDLLMLLMPMMLND</sequence>
<comment type="function">
    <text evidence="10">Confers DNA tethering and processivity to DNA polymerases and other proteins. Acts as a clamp, forming a ring around DNA (a reaction catalyzed by the clamp-loading complex) which diffuses in an ATP-independent manner freely and bidirectionally along dsDNA. Initially characterized for its ability to contact the catalytic subunit of DNA polymerase III (Pol III), a complex, multichain enzyme responsible for most of the replicative synthesis in bacteria; Pol III exhibits 3'-5' exonuclease proofreading activity. The beta chain is required for initiation of replication as well as for processivity of DNA replication.</text>
</comment>
<gene>
    <name evidence="14" type="primary">dnaN</name>
    <name evidence="14" type="ORF">C4H11_13325</name>
</gene>
<name>A0ABN5IP22_9BACE</name>
<organism evidence="14 15">
    <name type="scientific">Bacteroides zoogleoformans</name>
    <dbReference type="NCBI Taxonomy" id="28119"/>
    <lineage>
        <taxon>Bacteria</taxon>
        <taxon>Pseudomonadati</taxon>
        <taxon>Bacteroidota</taxon>
        <taxon>Bacteroidia</taxon>
        <taxon>Bacteroidales</taxon>
        <taxon>Bacteroidaceae</taxon>
        <taxon>Bacteroides</taxon>
    </lineage>
</organism>
<dbReference type="PANTHER" id="PTHR30478">
    <property type="entry name" value="DNA POLYMERASE III SUBUNIT BETA"/>
    <property type="match status" value="1"/>
</dbReference>
<dbReference type="PIRSF" id="PIRSF000804">
    <property type="entry name" value="DNA_pol_III_b"/>
    <property type="match status" value="1"/>
</dbReference>
<keyword evidence="6 10" id="KW-0548">Nucleotidyltransferase</keyword>
<evidence type="ECO:0000256" key="8">
    <source>
        <dbReference type="ARBA" id="ARBA00022932"/>
    </source>
</evidence>
<dbReference type="RefSeq" id="WP_106042724.1">
    <property type="nucleotide sequence ID" value="NZ_CALHZC010000007.1"/>
</dbReference>
<keyword evidence="4 10" id="KW-0963">Cytoplasm</keyword>
<evidence type="ECO:0000256" key="6">
    <source>
        <dbReference type="ARBA" id="ARBA00022695"/>
    </source>
</evidence>
<dbReference type="InterPro" id="IPR046938">
    <property type="entry name" value="DNA_clamp_sf"/>
</dbReference>
<dbReference type="EMBL" id="CP027231">
    <property type="protein sequence ID" value="AVM53758.1"/>
    <property type="molecule type" value="Genomic_DNA"/>
</dbReference>
<comment type="similarity">
    <text evidence="2 10">Belongs to the beta sliding clamp family.</text>
</comment>
<dbReference type="SUPFAM" id="SSF55979">
    <property type="entry name" value="DNA clamp"/>
    <property type="match status" value="3"/>
</dbReference>
<evidence type="ECO:0000256" key="1">
    <source>
        <dbReference type="ARBA" id="ARBA00004496"/>
    </source>
</evidence>
<keyword evidence="7 10" id="KW-0235">DNA replication</keyword>
<accession>A0ABN5IP22</accession>
<dbReference type="Pfam" id="PF02768">
    <property type="entry name" value="DNA_pol3_beta_3"/>
    <property type="match status" value="1"/>
</dbReference>
<comment type="subunit">
    <text evidence="10">Forms a ring-shaped head-to-tail homodimer around DNA.</text>
</comment>
<evidence type="ECO:0000256" key="3">
    <source>
        <dbReference type="ARBA" id="ARBA00021035"/>
    </source>
</evidence>
<evidence type="ECO:0000256" key="9">
    <source>
        <dbReference type="ARBA" id="ARBA00023125"/>
    </source>
</evidence>
<dbReference type="NCBIfam" id="TIGR00663">
    <property type="entry name" value="dnan"/>
    <property type="match status" value="1"/>
</dbReference>
<evidence type="ECO:0000256" key="7">
    <source>
        <dbReference type="ARBA" id="ARBA00022705"/>
    </source>
</evidence>
<reference evidence="14 15" key="1">
    <citation type="submission" date="2018-02" db="EMBL/GenBank/DDBJ databases">
        <authorList>
            <person name="Holder M.E."/>
            <person name="Ajami N.J."/>
            <person name="Petrosino J.F."/>
        </authorList>
    </citation>
    <scope>NUCLEOTIDE SEQUENCE [LARGE SCALE GENOMIC DNA]</scope>
    <source>
        <strain evidence="14 15">ATCC 33285</strain>
    </source>
</reference>
<evidence type="ECO:0000259" key="13">
    <source>
        <dbReference type="Pfam" id="PF02768"/>
    </source>
</evidence>
<dbReference type="InterPro" id="IPR022635">
    <property type="entry name" value="DNA_polIII_beta_C"/>
</dbReference>
<keyword evidence="9" id="KW-0238">DNA-binding</keyword>
<dbReference type="CDD" id="cd00140">
    <property type="entry name" value="beta_clamp"/>
    <property type="match status" value="1"/>
</dbReference>
<dbReference type="Pfam" id="PF02767">
    <property type="entry name" value="DNA_pol3_beta_2"/>
    <property type="match status" value="1"/>
</dbReference>
<evidence type="ECO:0000313" key="15">
    <source>
        <dbReference type="Proteomes" id="UP000238304"/>
    </source>
</evidence>
<dbReference type="Proteomes" id="UP000238304">
    <property type="component" value="Chromosome"/>
</dbReference>
<evidence type="ECO:0000313" key="14">
    <source>
        <dbReference type="EMBL" id="AVM53758.1"/>
    </source>
</evidence>
<feature type="domain" description="DNA polymerase III beta sliding clamp N-terminal" evidence="11">
    <location>
        <begin position="1"/>
        <end position="119"/>
    </location>
</feature>
<proteinExistence type="inferred from homology"/>
<dbReference type="Gene3D" id="3.10.150.10">
    <property type="entry name" value="DNA Polymerase III, subunit A, domain 2"/>
    <property type="match status" value="1"/>
</dbReference>
<dbReference type="Gene3D" id="3.70.10.10">
    <property type="match status" value="1"/>
</dbReference>
<keyword evidence="15" id="KW-1185">Reference proteome</keyword>
<dbReference type="InterPro" id="IPR022637">
    <property type="entry name" value="DNA_polIII_beta_cen"/>
</dbReference>
<dbReference type="SMART" id="SM00480">
    <property type="entry name" value="POL3Bc"/>
    <property type="match status" value="1"/>
</dbReference>
<evidence type="ECO:0000256" key="4">
    <source>
        <dbReference type="ARBA" id="ARBA00022490"/>
    </source>
</evidence>
<feature type="domain" description="DNA polymerase III beta sliding clamp central" evidence="12">
    <location>
        <begin position="132"/>
        <end position="245"/>
    </location>
</feature>
<dbReference type="PANTHER" id="PTHR30478:SF0">
    <property type="entry name" value="BETA SLIDING CLAMP"/>
    <property type="match status" value="1"/>
</dbReference>
<protein>
    <recommendedName>
        <fullName evidence="3 10">Beta sliding clamp</fullName>
    </recommendedName>
</protein>
<dbReference type="InterPro" id="IPR001001">
    <property type="entry name" value="DNA_polIII_beta"/>
</dbReference>
<dbReference type="InterPro" id="IPR022634">
    <property type="entry name" value="DNA_polIII_beta_N"/>
</dbReference>
<comment type="subcellular location">
    <subcellularLocation>
        <location evidence="1 10">Cytoplasm</location>
    </subcellularLocation>
</comment>
<evidence type="ECO:0000259" key="11">
    <source>
        <dbReference type="Pfam" id="PF00712"/>
    </source>
</evidence>
<evidence type="ECO:0000256" key="2">
    <source>
        <dbReference type="ARBA" id="ARBA00010752"/>
    </source>
</evidence>
<evidence type="ECO:0000259" key="12">
    <source>
        <dbReference type="Pfam" id="PF02767"/>
    </source>
</evidence>
<evidence type="ECO:0000256" key="5">
    <source>
        <dbReference type="ARBA" id="ARBA00022679"/>
    </source>
</evidence>
<feature type="domain" description="DNA polymerase III beta sliding clamp C-terminal" evidence="13">
    <location>
        <begin position="248"/>
        <end position="370"/>
    </location>
</feature>